<gene>
    <name evidence="1" type="ORF">J41TS12_17340</name>
</gene>
<dbReference type="EMBL" id="BORR01000005">
    <property type="protein sequence ID" value="GIO36873.1"/>
    <property type="molecule type" value="Genomic_DNA"/>
</dbReference>
<comment type="caution">
    <text evidence="1">The sequence shown here is derived from an EMBL/GenBank/DDBJ whole genome shotgun (WGS) entry which is preliminary data.</text>
</comment>
<organism evidence="1 2">
    <name type="scientific">Paenibacillus antibioticophila</name>
    <dbReference type="NCBI Taxonomy" id="1274374"/>
    <lineage>
        <taxon>Bacteria</taxon>
        <taxon>Bacillati</taxon>
        <taxon>Bacillota</taxon>
        <taxon>Bacilli</taxon>
        <taxon>Bacillales</taxon>
        <taxon>Paenibacillaceae</taxon>
        <taxon>Paenibacillus</taxon>
    </lineage>
</organism>
<protein>
    <submittedName>
        <fullName evidence="1">Uncharacterized protein</fullName>
    </submittedName>
</protein>
<reference evidence="1 2" key="1">
    <citation type="submission" date="2021-03" db="EMBL/GenBank/DDBJ databases">
        <title>Antimicrobial resistance genes in bacteria isolated from Japanese honey, and their potential for conferring macrolide and lincosamide resistance in the American foulbrood pathogen Paenibacillus larvae.</title>
        <authorList>
            <person name="Okamoto M."/>
            <person name="Kumagai M."/>
            <person name="Kanamori H."/>
            <person name="Takamatsu D."/>
        </authorList>
    </citation>
    <scope>NUCLEOTIDE SEQUENCE [LARGE SCALE GENOMIC DNA]</scope>
    <source>
        <strain evidence="1 2">J41TS12</strain>
    </source>
</reference>
<name>A0A919XUX3_9BACL</name>
<dbReference type="Proteomes" id="UP000681162">
    <property type="component" value="Unassembled WGS sequence"/>
</dbReference>
<dbReference type="RefSeq" id="WP_212939190.1">
    <property type="nucleotide sequence ID" value="NZ_BORR01000005.1"/>
</dbReference>
<evidence type="ECO:0000313" key="1">
    <source>
        <dbReference type="EMBL" id="GIO36873.1"/>
    </source>
</evidence>
<proteinExistence type="predicted"/>
<evidence type="ECO:0000313" key="2">
    <source>
        <dbReference type="Proteomes" id="UP000681162"/>
    </source>
</evidence>
<dbReference type="AlphaFoldDB" id="A0A919XUX3"/>
<keyword evidence="2" id="KW-1185">Reference proteome</keyword>
<sequence length="103" mass="11243">MKQLIFAGITYEADRIVKGVDCISGYVDGVEVFAFRGVSDFSNFQINGEWDKPESSQEEVIASLQSENTELKLAIADLAEANEADKILMQLALAELAEIIAEG</sequence>
<accession>A0A919XUX3</accession>